<keyword evidence="1" id="KW-1133">Transmembrane helix</keyword>
<keyword evidence="1" id="KW-0812">Transmembrane</keyword>
<gene>
    <name evidence="2" type="ORF">DBRI00130_LOCUS11061</name>
    <name evidence="3" type="ORF">DBRI00130_LOCUS11066</name>
</gene>
<proteinExistence type="predicted"/>
<dbReference type="InterPro" id="IPR045864">
    <property type="entry name" value="aa-tRNA-synth_II/BPL/LPL"/>
</dbReference>
<dbReference type="GO" id="GO:0009249">
    <property type="term" value="P:protein lipoylation"/>
    <property type="evidence" value="ECO:0007669"/>
    <property type="project" value="TreeGrafter"/>
</dbReference>
<feature type="transmembrane region" description="Helical" evidence="1">
    <location>
        <begin position="198"/>
        <end position="221"/>
    </location>
</feature>
<sequence length="270" mass="30860">MAMFGQYQRWKLLYINTTMSSSSSTFSSFGCLNGRRYLPCWRTSSSLSAVATMTTTAKAGSSNRRTRTLVHDGYSSGLVNYSKGWAWQHTLLNGRLNHQRKQQQQATSTTLNTNDENDIDVDRLLLLEHNHVYTLGRGANEEHLTFLNGEKEEMRWKLSRKARGKRSARLSVDRLQQQEDDKKNQSIQDEVNQLSSEFIYLCAMPQLCFWLVMFIFTLIFFPPNANNNNNTRTKDCSSPVYAPNGAPIYRIERGGEVVSVFSLQEQSCPT</sequence>
<keyword evidence="1" id="KW-0472">Membrane</keyword>
<accession>A0A6V2DQ01</accession>
<evidence type="ECO:0000313" key="3">
    <source>
        <dbReference type="EMBL" id="CAE4599885.1"/>
    </source>
</evidence>
<dbReference type="AlphaFoldDB" id="A0A6V2DQ01"/>
<dbReference type="PANTHER" id="PTHR10993:SF7">
    <property type="entry name" value="LIPOYLTRANSFERASE 2, MITOCHONDRIAL-RELATED"/>
    <property type="match status" value="1"/>
</dbReference>
<evidence type="ECO:0000313" key="2">
    <source>
        <dbReference type="EMBL" id="CAE4599876.1"/>
    </source>
</evidence>
<dbReference type="SUPFAM" id="SSF55681">
    <property type="entry name" value="Class II aaRS and biotin synthetases"/>
    <property type="match status" value="1"/>
</dbReference>
<evidence type="ECO:0000256" key="1">
    <source>
        <dbReference type="SAM" id="Phobius"/>
    </source>
</evidence>
<dbReference type="PANTHER" id="PTHR10993">
    <property type="entry name" value="OCTANOYLTRANSFERASE"/>
    <property type="match status" value="1"/>
</dbReference>
<organism evidence="3">
    <name type="scientific">Ditylum brightwellii</name>
    <dbReference type="NCBI Taxonomy" id="49249"/>
    <lineage>
        <taxon>Eukaryota</taxon>
        <taxon>Sar</taxon>
        <taxon>Stramenopiles</taxon>
        <taxon>Ochrophyta</taxon>
        <taxon>Bacillariophyta</taxon>
        <taxon>Mediophyceae</taxon>
        <taxon>Lithodesmiophycidae</taxon>
        <taxon>Lithodesmiales</taxon>
        <taxon>Lithodesmiaceae</taxon>
        <taxon>Ditylum</taxon>
    </lineage>
</organism>
<name>A0A6V2DQ01_9STRA</name>
<dbReference type="GO" id="GO:0033819">
    <property type="term" value="F:lipoyl(octanoyl) transferase activity"/>
    <property type="evidence" value="ECO:0007669"/>
    <property type="project" value="TreeGrafter"/>
</dbReference>
<dbReference type="EMBL" id="HBNS01013727">
    <property type="protein sequence ID" value="CAE4599876.1"/>
    <property type="molecule type" value="Transcribed_RNA"/>
</dbReference>
<dbReference type="Gene3D" id="3.30.930.10">
    <property type="entry name" value="Bira Bifunctional Protein, Domain 2"/>
    <property type="match status" value="1"/>
</dbReference>
<reference evidence="3" key="1">
    <citation type="submission" date="2021-01" db="EMBL/GenBank/DDBJ databases">
        <authorList>
            <person name="Corre E."/>
            <person name="Pelletier E."/>
            <person name="Niang G."/>
            <person name="Scheremetjew M."/>
            <person name="Finn R."/>
            <person name="Kale V."/>
            <person name="Holt S."/>
            <person name="Cochrane G."/>
            <person name="Meng A."/>
            <person name="Brown T."/>
            <person name="Cohen L."/>
        </authorList>
    </citation>
    <scope>NUCLEOTIDE SEQUENCE</scope>
    <source>
        <strain evidence="3">GSO104</strain>
    </source>
</reference>
<dbReference type="EMBL" id="HBNS01013733">
    <property type="protein sequence ID" value="CAE4599885.1"/>
    <property type="molecule type" value="Transcribed_RNA"/>
</dbReference>
<protein>
    <submittedName>
        <fullName evidence="3">Uncharacterized protein</fullName>
    </submittedName>
</protein>